<keyword evidence="2" id="KW-0805">Transcription regulation</keyword>
<dbReference type="GO" id="GO:0003700">
    <property type="term" value="F:DNA-binding transcription factor activity"/>
    <property type="evidence" value="ECO:0007669"/>
    <property type="project" value="InterPro"/>
</dbReference>
<sequence length="297" mass="34119">MDIKHLQYFIEVTKLKSFSKAAEHLFITQPTISKMIRNLEDELGVPLFDRTKKTVELTDAGRIIFDQATVIDKAFKDLRFQLDNLLELKKGSIRIGLPPMIGSLYFPDIIGRFHEHYPDISIQLVEYGSKRIEDEIDKGDLDLGVVVLPVNNSVFHSFSFEKENIQLVIPSSHRFASLSSIDLESLKDENFILFNEDFALHNRIISSCAMAGFQPNIISESSQWDFIGKMVSSRLGVALMPESICKDLTSDVSVLNVTSPSIYWELAIIWRKNKYLSYAAKEWLTFTQEQLNKKYRR</sequence>
<evidence type="ECO:0000256" key="1">
    <source>
        <dbReference type="ARBA" id="ARBA00009437"/>
    </source>
</evidence>
<dbReference type="InterPro" id="IPR050950">
    <property type="entry name" value="HTH-type_LysR_regulators"/>
</dbReference>
<evidence type="ECO:0000256" key="3">
    <source>
        <dbReference type="ARBA" id="ARBA00023125"/>
    </source>
</evidence>
<evidence type="ECO:0000313" key="6">
    <source>
        <dbReference type="EMBL" id="TLS35194.1"/>
    </source>
</evidence>
<evidence type="ECO:0000313" key="7">
    <source>
        <dbReference type="Proteomes" id="UP000308230"/>
    </source>
</evidence>
<dbReference type="Pfam" id="PF03466">
    <property type="entry name" value="LysR_substrate"/>
    <property type="match status" value="1"/>
</dbReference>
<dbReference type="InterPro" id="IPR036388">
    <property type="entry name" value="WH-like_DNA-bd_sf"/>
</dbReference>
<dbReference type="GO" id="GO:0003677">
    <property type="term" value="F:DNA binding"/>
    <property type="evidence" value="ECO:0007669"/>
    <property type="project" value="UniProtKB-KW"/>
</dbReference>
<dbReference type="CDD" id="cd08438">
    <property type="entry name" value="PBP2_CidR"/>
    <property type="match status" value="1"/>
</dbReference>
<dbReference type="PANTHER" id="PTHR30419:SF8">
    <property type="entry name" value="NITROGEN ASSIMILATION TRANSCRIPTIONAL ACTIVATOR-RELATED"/>
    <property type="match status" value="1"/>
</dbReference>
<keyword evidence="7" id="KW-1185">Reference proteome</keyword>
<dbReference type="OrthoDB" id="9803735at2"/>
<dbReference type="Gene3D" id="3.40.190.290">
    <property type="match status" value="1"/>
</dbReference>
<dbReference type="InterPro" id="IPR005119">
    <property type="entry name" value="LysR_subst-bd"/>
</dbReference>
<dbReference type="InterPro" id="IPR000847">
    <property type="entry name" value="LysR_HTH_N"/>
</dbReference>
<feature type="domain" description="HTH lysR-type" evidence="5">
    <location>
        <begin position="1"/>
        <end position="58"/>
    </location>
</feature>
<dbReference type="InterPro" id="IPR036390">
    <property type="entry name" value="WH_DNA-bd_sf"/>
</dbReference>
<dbReference type="SUPFAM" id="SSF46785">
    <property type="entry name" value="Winged helix' DNA-binding domain"/>
    <property type="match status" value="1"/>
</dbReference>
<dbReference type="AlphaFoldDB" id="A0A5R9F405"/>
<dbReference type="PROSITE" id="PS50931">
    <property type="entry name" value="HTH_LYSR"/>
    <property type="match status" value="1"/>
</dbReference>
<evidence type="ECO:0000256" key="2">
    <source>
        <dbReference type="ARBA" id="ARBA00023015"/>
    </source>
</evidence>
<dbReference type="Proteomes" id="UP000308230">
    <property type="component" value="Unassembled WGS sequence"/>
</dbReference>
<comment type="similarity">
    <text evidence="1">Belongs to the LysR transcriptional regulatory family.</text>
</comment>
<protein>
    <submittedName>
        <fullName evidence="6">LysR family transcriptional regulator</fullName>
    </submittedName>
</protein>
<dbReference type="Pfam" id="PF00126">
    <property type="entry name" value="HTH_1"/>
    <property type="match status" value="1"/>
</dbReference>
<dbReference type="PRINTS" id="PR00039">
    <property type="entry name" value="HTHLYSR"/>
</dbReference>
<comment type="caution">
    <text evidence="6">The sequence shown here is derived from an EMBL/GenBank/DDBJ whole genome shotgun (WGS) entry which is preliminary data.</text>
</comment>
<keyword evidence="3" id="KW-0238">DNA-binding</keyword>
<dbReference type="FunFam" id="1.10.10.10:FF:000001">
    <property type="entry name" value="LysR family transcriptional regulator"/>
    <property type="match status" value="1"/>
</dbReference>
<organism evidence="6 7">
    <name type="scientific">Exobacillus caeni</name>
    <dbReference type="NCBI Taxonomy" id="2574798"/>
    <lineage>
        <taxon>Bacteria</taxon>
        <taxon>Bacillati</taxon>
        <taxon>Bacillota</taxon>
        <taxon>Bacilli</taxon>
        <taxon>Bacillales</taxon>
        <taxon>Guptibacillaceae</taxon>
        <taxon>Exobacillus</taxon>
    </lineage>
</organism>
<dbReference type="GO" id="GO:0005829">
    <property type="term" value="C:cytosol"/>
    <property type="evidence" value="ECO:0007669"/>
    <property type="project" value="TreeGrafter"/>
</dbReference>
<name>A0A5R9F405_9BACL</name>
<dbReference type="Gene3D" id="1.10.10.10">
    <property type="entry name" value="Winged helix-like DNA-binding domain superfamily/Winged helix DNA-binding domain"/>
    <property type="match status" value="1"/>
</dbReference>
<proteinExistence type="inferred from homology"/>
<dbReference type="EMBL" id="SWLG01000026">
    <property type="protein sequence ID" value="TLS35194.1"/>
    <property type="molecule type" value="Genomic_DNA"/>
</dbReference>
<dbReference type="SUPFAM" id="SSF53850">
    <property type="entry name" value="Periplasmic binding protein-like II"/>
    <property type="match status" value="1"/>
</dbReference>
<reference evidence="6 7" key="1">
    <citation type="submission" date="2019-04" db="EMBL/GenBank/DDBJ databases">
        <title>Bacillus caeni sp. nov., a bacterium isolated from mangrove sediment.</title>
        <authorList>
            <person name="Huang H."/>
            <person name="Mo K."/>
            <person name="Hu Y."/>
        </authorList>
    </citation>
    <scope>NUCLEOTIDE SEQUENCE [LARGE SCALE GENOMIC DNA]</scope>
    <source>
        <strain evidence="6 7">HB172195</strain>
    </source>
</reference>
<dbReference type="RefSeq" id="WP_138129262.1">
    <property type="nucleotide sequence ID" value="NZ_SWLG01000026.1"/>
</dbReference>
<dbReference type="PANTHER" id="PTHR30419">
    <property type="entry name" value="HTH-TYPE TRANSCRIPTIONAL REGULATOR YBHD"/>
    <property type="match status" value="1"/>
</dbReference>
<evidence type="ECO:0000259" key="5">
    <source>
        <dbReference type="PROSITE" id="PS50931"/>
    </source>
</evidence>
<evidence type="ECO:0000256" key="4">
    <source>
        <dbReference type="ARBA" id="ARBA00023163"/>
    </source>
</evidence>
<gene>
    <name evidence="6" type="ORF">FCL54_21585</name>
</gene>
<keyword evidence="4" id="KW-0804">Transcription</keyword>
<dbReference type="NCBIfam" id="NF047520">
    <property type="entry name" value="trans_act_CidR"/>
    <property type="match status" value="1"/>
</dbReference>
<accession>A0A5R9F405</accession>